<sequence length="114" mass="13353">MSNILIVLITFIISFFLLGQLNIQLEVWEFDHLWSLLFVILFTCPFFYKGVFGAADVKILLVLSVICPLEMTLNILLYSFLCFVIFWLLFVRRREEAPFVPSLWVGVVVSLWMI</sequence>
<dbReference type="Proteomes" id="UP000027192">
    <property type="component" value="Unassembled WGS sequence"/>
</dbReference>
<evidence type="ECO:0000313" key="4">
    <source>
        <dbReference type="Proteomes" id="UP000027192"/>
    </source>
</evidence>
<name>A0A066RIG0_9GAMM</name>
<dbReference type="GO" id="GO:0016020">
    <property type="term" value="C:membrane"/>
    <property type="evidence" value="ECO:0007669"/>
    <property type="project" value="InterPro"/>
</dbReference>
<keyword evidence="1" id="KW-0812">Transmembrane</keyword>
<dbReference type="AlphaFoldDB" id="A0A066RIG0"/>
<evidence type="ECO:0000259" key="2">
    <source>
        <dbReference type="Pfam" id="PF01478"/>
    </source>
</evidence>
<keyword evidence="4" id="KW-1185">Reference proteome</keyword>
<feature type="domain" description="Prepilin type IV endopeptidase peptidase" evidence="2">
    <location>
        <begin position="8"/>
        <end position="88"/>
    </location>
</feature>
<comment type="caution">
    <text evidence="3">The sequence shown here is derived from an EMBL/GenBank/DDBJ whole genome shotgun (WGS) entry which is preliminary data.</text>
</comment>
<protein>
    <recommendedName>
        <fullName evidence="2">Prepilin type IV endopeptidase peptidase domain-containing protein</fullName>
    </recommendedName>
</protein>
<dbReference type="STRING" id="1654360.EA58_19465"/>
<keyword evidence="1" id="KW-0472">Membrane</keyword>
<accession>A0A066RIG0</accession>
<feature type="transmembrane region" description="Helical" evidence="1">
    <location>
        <begin position="59"/>
        <end position="90"/>
    </location>
</feature>
<evidence type="ECO:0000313" key="3">
    <source>
        <dbReference type="EMBL" id="KDM90114.1"/>
    </source>
</evidence>
<reference evidence="3 4" key="1">
    <citation type="submission" date="2014-04" db="EMBL/GenBank/DDBJ databases">
        <title>Draft genome sequence of Photobacterium halotolerans S2753: a solonamide, ngercheumicin and holomycin producer.</title>
        <authorList>
            <person name="Machado H.R."/>
            <person name="Gram L."/>
        </authorList>
    </citation>
    <scope>NUCLEOTIDE SEQUENCE [LARGE SCALE GENOMIC DNA]</scope>
    <source>
        <strain evidence="3 4">S2753</strain>
    </source>
</reference>
<feature type="transmembrane region" description="Helical" evidence="1">
    <location>
        <begin position="33"/>
        <end position="52"/>
    </location>
</feature>
<keyword evidence="1" id="KW-1133">Transmembrane helix</keyword>
<organism evidence="3 4">
    <name type="scientific">Photobacterium galatheae</name>
    <dbReference type="NCBI Taxonomy" id="1654360"/>
    <lineage>
        <taxon>Bacteria</taxon>
        <taxon>Pseudomonadati</taxon>
        <taxon>Pseudomonadota</taxon>
        <taxon>Gammaproteobacteria</taxon>
        <taxon>Vibrionales</taxon>
        <taxon>Vibrionaceae</taxon>
        <taxon>Photobacterium</taxon>
    </lineage>
</organism>
<dbReference type="Pfam" id="PF01478">
    <property type="entry name" value="Peptidase_A24"/>
    <property type="match status" value="1"/>
</dbReference>
<dbReference type="GO" id="GO:0004190">
    <property type="term" value="F:aspartic-type endopeptidase activity"/>
    <property type="evidence" value="ECO:0007669"/>
    <property type="project" value="InterPro"/>
</dbReference>
<gene>
    <name evidence="3" type="ORF">EA58_19465</name>
</gene>
<dbReference type="EMBL" id="JMIB01000038">
    <property type="protein sequence ID" value="KDM90114.1"/>
    <property type="molecule type" value="Genomic_DNA"/>
</dbReference>
<proteinExistence type="predicted"/>
<evidence type="ECO:0000256" key="1">
    <source>
        <dbReference type="SAM" id="Phobius"/>
    </source>
</evidence>
<dbReference type="InterPro" id="IPR000045">
    <property type="entry name" value="Prepilin_IV_endopep_pep"/>
</dbReference>
<dbReference type="Gene3D" id="1.20.120.1220">
    <property type="match status" value="1"/>
</dbReference>